<feature type="transmembrane region" description="Helical" evidence="11">
    <location>
        <begin position="142"/>
        <end position="160"/>
    </location>
</feature>
<dbReference type="RefSeq" id="XP_038978399.1">
    <property type="nucleotide sequence ID" value="XM_039122471.1"/>
</dbReference>
<evidence type="ECO:0000313" key="13">
    <source>
        <dbReference type="Proteomes" id="UP000228380"/>
    </source>
</evidence>
<dbReference type="GO" id="GO:0016020">
    <property type="term" value="C:membrane"/>
    <property type="evidence" value="ECO:0007669"/>
    <property type="project" value="UniProtKB-SubCell"/>
</dbReference>
<dbReference type="InterPro" id="IPR038770">
    <property type="entry name" value="Na+/solute_symporter_sf"/>
</dbReference>
<gene>
    <name evidence="14" type="primary">LOC103699814</name>
</gene>
<keyword evidence="7" id="KW-0732">Signal</keyword>
<accession>A0A8B9A528</accession>
<keyword evidence="13" id="KW-1185">Reference proteome</keyword>
<evidence type="ECO:0000256" key="6">
    <source>
        <dbReference type="ARBA" id="ARBA00022692"/>
    </source>
</evidence>
<protein>
    <submittedName>
        <fullName evidence="14">K(+) efflux antiporter 5 isoform X2</fullName>
    </submittedName>
</protein>
<evidence type="ECO:0000256" key="4">
    <source>
        <dbReference type="ARBA" id="ARBA00022448"/>
    </source>
</evidence>
<evidence type="ECO:0000256" key="8">
    <source>
        <dbReference type="ARBA" id="ARBA00022989"/>
    </source>
</evidence>
<keyword evidence="10 11" id="KW-0472">Membrane</keyword>
<feature type="transmembrane region" description="Helical" evidence="11">
    <location>
        <begin position="324"/>
        <end position="347"/>
    </location>
</feature>
<feature type="transmembrane region" description="Helical" evidence="11">
    <location>
        <begin position="384"/>
        <end position="406"/>
    </location>
</feature>
<evidence type="ECO:0000256" key="5">
    <source>
        <dbReference type="ARBA" id="ARBA00022449"/>
    </source>
</evidence>
<dbReference type="InterPro" id="IPR045158">
    <property type="entry name" value="KEA4/5/6-like"/>
</dbReference>
<keyword evidence="8 11" id="KW-1133">Transmembrane helix</keyword>
<keyword evidence="9" id="KW-0406">Ion transport</keyword>
<reference evidence="14" key="2">
    <citation type="submission" date="2025-08" db="UniProtKB">
        <authorList>
            <consortium name="RefSeq"/>
        </authorList>
    </citation>
    <scope>IDENTIFICATION</scope>
    <source>
        <tissue evidence="14">Young leaves</tissue>
    </source>
</reference>
<evidence type="ECO:0000259" key="12">
    <source>
        <dbReference type="Pfam" id="PF00999"/>
    </source>
</evidence>
<feature type="domain" description="Cation/H+ exchanger transmembrane" evidence="12">
    <location>
        <begin position="38"/>
        <end position="404"/>
    </location>
</feature>
<feature type="transmembrane region" description="Helical" evidence="11">
    <location>
        <begin position="106"/>
        <end position="130"/>
    </location>
</feature>
<organism evidence="13 14">
    <name type="scientific">Phoenix dactylifera</name>
    <name type="common">Date palm</name>
    <dbReference type="NCBI Taxonomy" id="42345"/>
    <lineage>
        <taxon>Eukaryota</taxon>
        <taxon>Viridiplantae</taxon>
        <taxon>Streptophyta</taxon>
        <taxon>Embryophyta</taxon>
        <taxon>Tracheophyta</taxon>
        <taxon>Spermatophyta</taxon>
        <taxon>Magnoliopsida</taxon>
        <taxon>Liliopsida</taxon>
        <taxon>Arecaceae</taxon>
        <taxon>Coryphoideae</taxon>
        <taxon>Phoeniceae</taxon>
        <taxon>Phoenix</taxon>
    </lineage>
</organism>
<evidence type="ECO:0000256" key="1">
    <source>
        <dbReference type="ARBA" id="ARBA00003198"/>
    </source>
</evidence>
<comment type="subcellular location">
    <subcellularLocation>
        <location evidence="3">Membrane</location>
        <topology evidence="3">Multi-pass membrane protein</topology>
    </subcellularLocation>
    <subcellularLocation>
        <location evidence="2">Plastid</location>
        <location evidence="2">Chloroplast envelope</location>
    </subcellularLocation>
</comment>
<evidence type="ECO:0000256" key="7">
    <source>
        <dbReference type="ARBA" id="ARBA00022729"/>
    </source>
</evidence>
<sequence length="441" mass="47537">MTTLIDRKDNVFVMSNRKSKYPVLQVDLRLISDLVVVIVSATIGGITFSCLGQPVIVGYLLAGSLIGPGGLNFISEIVQVETVAQFGVVFLLFALGLEFSLTKLKVVGAVAVLGGLLQIIIFMFLCGLTAMLCGANLSEGIFVGSFLSMSSTAVVSKFLVEKNSTNALHGQVTIGTLILQDCAVGLLFALLPVLGGSSGLFRGIMSMSKLLLVLSMFITAASVLSWSFIPRFLKLMIQLSSQTNELYQLASVAFCLLLAWCSDKLGLSLELGSFVAGVMISTTDFAQHTLEQVEAIRNLFAALFLASIGMLIHVHFLWNHVDILLASVILVVIIKTVVVTMVIKAFGYSTRTSFLVGLSLAQIGEFAFVLLSRASNLHLVEGKMYLLLLGTTALSLVTTPLVFKLIPAMMHLGILMHWFPAESNVQNEDKATVLEAYNRAL</sequence>
<feature type="transmembrane region" description="Helical" evidence="11">
    <location>
        <begin position="82"/>
        <end position="99"/>
    </location>
</feature>
<evidence type="ECO:0000313" key="14">
    <source>
        <dbReference type="RefSeq" id="XP_038978399.1"/>
    </source>
</evidence>
<evidence type="ECO:0000256" key="2">
    <source>
        <dbReference type="ARBA" id="ARBA00004119"/>
    </source>
</evidence>
<dbReference type="Proteomes" id="UP000228380">
    <property type="component" value="Chromosome 2"/>
</dbReference>
<comment type="function">
    <text evidence="1">May function as sodium-coupled metabolite transporter across the chloroplast envelope.</text>
</comment>
<reference evidence="13" key="1">
    <citation type="journal article" date="2019" name="Nat. Commun.">
        <title>Genome-wide association mapping of date palm fruit traits.</title>
        <authorList>
            <person name="Hazzouri K.M."/>
            <person name="Gros-Balthazard M."/>
            <person name="Flowers J.M."/>
            <person name="Copetti D."/>
            <person name="Lemansour A."/>
            <person name="Lebrun M."/>
            <person name="Masmoudi K."/>
            <person name="Ferrand S."/>
            <person name="Dhar M.I."/>
            <person name="Fresquez Z.A."/>
            <person name="Rosas U."/>
            <person name="Zhang J."/>
            <person name="Talag J."/>
            <person name="Lee S."/>
            <person name="Kudrna D."/>
            <person name="Powell R.F."/>
            <person name="Leitch I.J."/>
            <person name="Krueger R.R."/>
            <person name="Wing R.A."/>
            <person name="Amiri K.M.A."/>
            <person name="Purugganan M.D."/>
        </authorList>
    </citation>
    <scope>NUCLEOTIDE SEQUENCE [LARGE SCALE GENOMIC DNA]</scope>
    <source>
        <strain evidence="13">cv. Khalas</strain>
    </source>
</reference>
<keyword evidence="4" id="KW-0813">Transport</keyword>
<dbReference type="GO" id="GO:0009941">
    <property type="term" value="C:chloroplast envelope"/>
    <property type="evidence" value="ECO:0007669"/>
    <property type="project" value="UniProtKB-SubCell"/>
</dbReference>
<evidence type="ECO:0000256" key="9">
    <source>
        <dbReference type="ARBA" id="ARBA00023065"/>
    </source>
</evidence>
<dbReference type="PANTHER" id="PTHR16254">
    <property type="entry name" value="POTASSIUM/PROTON ANTIPORTER-RELATED"/>
    <property type="match status" value="1"/>
</dbReference>
<evidence type="ECO:0000256" key="11">
    <source>
        <dbReference type="SAM" id="Phobius"/>
    </source>
</evidence>
<dbReference type="PANTHER" id="PTHR16254:SF20">
    <property type="entry name" value="K(+) EFFLUX ANTIPORTER 5"/>
    <property type="match status" value="1"/>
</dbReference>
<evidence type="ECO:0000256" key="3">
    <source>
        <dbReference type="ARBA" id="ARBA00004141"/>
    </source>
</evidence>
<dbReference type="AlphaFoldDB" id="A0A8B9A528"/>
<keyword evidence="5" id="KW-0050">Antiport</keyword>
<dbReference type="GO" id="GO:0015386">
    <property type="term" value="F:potassium:proton antiporter activity"/>
    <property type="evidence" value="ECO:0007669"/>
    <property type="project" value="InterPro"/>
</dbReference>
<feature type="transmembrane region" description="Helical" evidence="11">
    <location>
        <begin position="34"/>
        <end position="62"/>
    </location>
</feature>
<proteinExistence type="predicted"/>
<feature type="transmembrane region" description="Helical" evidence="11">
    <location>
        <begin position="172"/>
        <end position="191"/>
    </location>
</feature>
<feature type="transmembrane region" description="Helical" evidence="11">
    <location>
        <begin position="298"/>
        <end position="318"/>
    </location>
</feature>
<evidence type="ECO:0000256" key="10">
    <source>
        <dbReference type="ARBA" id="ARBA00023136"/>
    </source>
</evidence>
<feature type="transmembrane region" description="Helical" evidence="11">
    <location>
        <begin position="211"/>
        <end position="233"/>
    </location>
</feature>
<dbReference type="InterPro" id="IPR006153">
    <property type="entry name" value="Cation/H_exchanger_TM"/>
</dbReference>
<dbReference type="Pfam" id="PF00999">
    <property type="entry name" value="Na_H_Exchanger"/>
    <property type="match status" value="1"/>
</dbReference>
<name>A0A8B9A528_PHODC</name>
<dbReference type="GeneID" id="103699814"/>
<keyword evidence="6 11" id="KW-0812">Transmembrane</keyword>
<feature type="transmembrane region" description="Helical" evidence="11">
    <location>
        <begin position="354"/>
        <end position="372"/>
    </location>
</feature>
<dbReference type="Gene3D" id="1.20.1530.20">
    <property type="match status" value="1"/>
</dbReference>